<sequence>MKRIALLVVSILLFSFLAPLACAEKLDDSVLLSYYDDCVLFGDSRMEALKRYCSAVRQTDESFLRKTTIICTSSIGLYAASRNYLSGDFHYYFHGNDRTIYEIAKELSPKKAFVMLGLNDEIATKIDKGLSWAEKVITTMKEHSPDTVVYFFSETPVTPKFEKKIDFPGYQDKLDEYNALLKELCVSTGGGYIDIAEALKDENNYLLEEYSSDKICHISDEGLVIWLDRMKEYAQEQYDAGLWNPFDDAGESLPEGGNEP</sequence>
<name>A0AC61PJV3_9FIRM</name>
<comment type="caution">
    <text evidence="1">The sequence shown here is derived from an EMBL/GenBank/DDBJ whole genome shotgun (WGS) entry which is preliminary data.</text>
</comment>
<evidence type="ECO:0000313" key="1">
    <source>
        <dbReference type="EMBL" id="SMC49217.1"/>
    </source>
</evidence>
<reference evidence="1" key="1">
    <citation type="submission" date="2017-04" db="EMBL/GenBank/DDBJ databases">
        <authorList>
            <person name="Varghese N."/>
            <person name="Submissions S."/>
        </authorList>
    </citation>
    <scope>NUCLEOTIDE SEQUENCE</scope>
    <source>
        <strain evidence="1">WTE2008</strain>
    </source>
</reference>
<dbReference type="EMBL" id="FWXZ01000002">
    <property type="protein sequence ID" value="SMC49217.1"/>
    <property type="molecule type" value="Genomic_DNA"/>
</dbReference>
<gene>
    <name evidence="1" type="ORF">SAMN06297397_1047</name>
</gene>
<evidence type="ECO:0000313" key="2">
    <source>
        <dbReference type="Proteomes" id="UP000192328"/>
    </source>
</evidence>
<dbReference type="Proteomes" id="UP000192328">
    <property type="component" value="Unassembled WGS sequence"/>
</dbReference>
<accession>A0AC61PJV3</accession>
<organism evidence="1 2">
    <name type="scientific">Aristaeella lactis</name>
    <dbReference type="NCBI Taxonomy" id="3046383"/>
    <lineage>
        <taxon>Bacteria</taxon>
        <taxon>Bacillati</taxon>
        <taxon>Bacillota</taxon>
        <taxon>Clostridia</taxon>
        <taxon>Eubacteriales</taxon>
        <taxon>Aristaeellaceae</taxon>
        <taxon>Aristaeella</taxon>
    </lineage>
</organism>
<protein>
    <submittedName>
        <fullName evidence="1">Lysophospholipase L1</fullName>
    </submittedName>
</protein>
<proteinExistence type="predicted"/>
<keyword evidence="2" id="KW-1185">Reference proteome</keyword>